<feature type="active site" description="Proton donor" evidence="2">
    <location>
        <position position="548"/>
    </location>
</feature>
<dbReference type="Pfam" id="PF05199">
    <property type="entry name" value="GMC_oxred_C"/>
    <property type="match status" value="1"/>
</dbReference>
<evidence type="ECO:0000256" key="4">
    <source>
        <dbReference type="RuleBase" id="RU003968"/>
    </source>
</evidence>
<keyword evidence="9" id="KW-1185">Reference proteome</keyword>
<evidence type="ECO:0000256" key="2">
    <source>
        <dbReference type="PIRSR" id="PIRSR000137-1"/>
    </source>
</evidence>
<feature type="domain" description="Glucose-methanol-choline oxidoreductase N-terminal" evidence="6">
    <location>
        <begin position="133"/>
        <end position="156"/>
    </location>
</feature>
<protein>
    <recommendedName>
        <fullName evidence="6 7">Glucose-methanol-choline oxidoreductase N-terminal domain-containing protein</fullName>
    </recommendedName>
</protein>
<evidence type="ECO:0000313" key="8">
    <source>
        <dbReference type="EMBL" id="KAK9871989.1"/>
    </source>
</evidence>
<evidence type="ECO:0000259" key="6">
    <source>
        <dbReference type="PROSITE" id="PS00623"/>
    </source>
</evidence>
<keyword evidence="4" id="KW-0285">Flavoprotein</keyword>
<keyword evidence="5" id="KW-0732">Signal</keyword>
<comment type="caution">
    <text evidence="8">The sequence shown here is derived from an EMBL/GenBank/DDBJ whole genome shotgun (WGS) entry which is preliminary data.</text>
</comment>
<evidence type="ECO:0000256" key="1">
    <source>
        <dbReference type="ARBA" id="ARBA00010790"/>
    </source>
</evidence>
<dbReference type="InterPro" id="IPR012132">
    <property type="entry name" value="GMC_OxRdtase"/>
</dbReference>
<reference evidence="8 9" key="1">
    <citation type="submission" date="2023-03" db="EMBL/GenBank/DDBJ databases">
        <title>Genome insight into feeding habits of ladybird beetles.</title>
        <authorList>
            <person name="Li H.-S."/>
            <person name="Huang Y.-H."/>
            <person name="Pang H."/>
        </authorList>
    </citation>
    <scope>NUCLEOTIDE SEQUENCE [LARGE SCALE GENOMIC DNA]</scope>
    <source>
        <strain evidence="8">SYSU_2023b</strain>
        <tissue evidence="8">Whole body</tissue>
    </source>
</reference>
<feature type="domain" description="Glucose-methanol-choline oxidoreductase N-terminal" evidence="7">
    <location>
        <begin position="309"/>
        <end position="323"/>
    </location>
</feature>
<gene>
    <name evidence="8" type="ORF">WA026_015234</name>
</gene>
<evidence type="ECO:0000259" key="7">
    <source>
        <dbReference type="PROSITE" id="PS00624"/>
    </source>
</evidence>
<proteinExistence type="inferred from homology"/>
<sequence length="616" mass="69697">MIRSIFFWRCLMISVFISSSRQQSILEGVIKLVMEGEYQASSEPEDAQRLYAEYDFIVVGAGTAGCVIANRLSENPKWKVLLIEAGRPENYVMDLPIVANYLQFTESNWKYKTEPSDKYCMGLDGQQCNWPRGKVIGGSSVLNYMIYTRGNRRDYDNWEKLGNTGWSFADVLPYFKKVENFTIDEYKNSEYHNDKGYLSVSYPPYKSKVADAIIEASQQNGFPYVDYNGATQVGVSRLQVSMRDGVRESSSRAYLHPARNRSNLHVKKFAMVTKILIDPTTKQTYGVEFERFGRFYSIKASKEVILSSGAINSPQLLMLSGIGPKKHLKELGIPVLKHARVGFNLMDHIALGGLTFMIDKPYSLRIERILTTESLGMYLNHHKGPISVPGGCEVLLFTDFEHPNDTDGYPDMELLFQGGSLVSDPLLRKDFGITDQIYEKVYKPIEPADSFMVFPMLMRPKSSGRIMLKSKNYKVKPMIFPNYFADKKDMDTILKGVRLVLNITSQPALQKLGTKIHTLPIPGCEKYTFASDEYFNCMARHLTFTIYHQSGTCKMGPKSDKKAVVDPRLRVYGIKGLRVIDASIMPVIPAAHTNAPTFMIAEKGADMIKEDWGMKA</sequence>
<evidence type="ECO:0000256" key="5">
    <source>
        <dbReference type="SAM" id="SignalP"/>
    </source>
</evidence>
<dbReference type="Proteomes" id="UP001431783">
    <property type="component" value="Unassembled WGS sequence"/>
</dbReference>
<dbReference type="SUPFAM" id="SSF54373">
    <property type="entry name" value="FAD-linked reductases, C-terminal domain"/>
    <property type="match status" value="1"/>
</dbReference>
<dbReference type="Gene3D" id="3.50.50.60">
    <property type="entry name" value="FAD/NAD(P)-binding domain"/>
    <property type="match status" value="1"/>
</dbReference>
<feature type="chain" id="PRO_5043699407" description="Glucose-methanol-choline oxidoreductase N-terminal domain-containing protein" evidence="5">
    <location>
        <begin position="23"/>
        <end position="616"/>
    </location>
</feature>
<dbReference type="SUPFAM" id="SSF51905">
    <property type="entry name" value="FAD/NAD(P)-binding domain"/>
    <property type="match status" value="1"/>
</dbReference>
<organism evidence="8 9">
    <name type="scientific">Henosepilachna vigintioctopunctata</name>
    <dbReference type="NCBI Taxonomy" id="420089"/>
    <lineage>
        <taxon>Eukaryota</taxon>
        <taxon>Metazoa</taxon>
        <taxon>Ecdysozoa</taxon>
        <taxon>Arthropoda</taxon>
        <taxon>Hexapoda</taxon>
        <taxon>Insecta</taxon>
        <taxon>Pterygota</taxon>
        <taxon>Neoptera</taxon>
        <taxon>Endopterygota</taxon>
        <taxon>Coleoptera</taxon>
        <taxon>Polyphaga</taxon>
        <taxon>Cucujiformia</taxon>
        <taxon>Coccinelloidea</taxon>
        <taxon>Coccinellidae</taxon>
        <taxon>Epilachninae</taxon>
        <taxon>Epilachnini</taxon>
        <taxon>Henosepilachna</taxon>
    </lineage>
</organism>
<dbReference type="Pfam" id="PF00732">
    <property type="entry name" value="GMC_oxred_N"/>
    <property type="match status" value="1"/>
</dbReference>
<dbReference type="PANTHER" id="PTHR11552">
    <property type="entry name" value="GLUCOSE-METHANOL-CHOLINE GMC OXIDOREDUCTASE"/>
    <property type="match status" value="1"/>
</dbReference>
<dbReference type="GO" id="GO:0016614">
    <property type="term" value="F:oxidoreductase activity, acting on CH-OH group of donors"/>
    <property type="evidence" value="ECO:0007669"/>
    <property type="project" value="InterPro"/>
</dbReference>
<dbReference type="InterPro" id="IPR036188">
    <property type="entry name" value="FAD/NAD-bd_sf"/>
</dbReference>
<feature type="binding site" evidence="3">
    <location>
        <position position="272"/>
    </location>
    <ligand>
        <name>FAD</name>
        <dbReference type="ChEBI" id="CHEBI:57692"/>
    </ligand>
</feature>
<accession>A0AAW1TUC4</accession>
<dbReference type="InterPro" id="IPR007867">
    <property type="entry name" value="GMC_OxRtase_C"/>
</dbReference>
<dbReference type="Gene3D" id="3.30.560.10">
    <property type="entry name" value="Glucose Oxidase, domain 3"/>
    <property type="match status" value="1"/>
</dbReference>
<keyword evidence="3 4" id="KW-0274">FAD</keyword>
<dbReference type="PROSITE" id="PS00624">
    <property type="entry name" value="GMC_OXRED_2"/>
    <property type="match status" value="1"/>
</dbReference>
<evidence type="ECO:0000256" key="3">
    <source>
        <dbReference type="PIRSR" id="PIRSR000137-2"/>
    </source>
</evidence>
<name>A0AAW1TUC4_9CUCU</name>
<feature type="signal peptide" evidence="5">
    <location>
        <begin position="1"/>
        <end position="22"/>
    </location>
</feature>
<feature type="binding site" evidence="3">
    <location>
        <position position="135"/>
    </location>
    <ligand>
        <name>FAD</name>
        <dbReference type="ChEBI" id="CHEBI:57692"/>
    </ligand>
</feature>
<dbReference type="PROSITE" id="PS00623">
    <property type="entry name" value="GMC_OXRED_1"/>
    <property type="match status" value="1"/>
</dbReference>
<dbReference type="AlphaFoldDB" id="A0AAW1TUC4"/>
<dbReference type="PIRSF" id="PIRSF000137">
    <property type="entry name" value="Alcohol_oxidase"/>
    <property type="match status" value="1"/>
</dbReference>
<feature type="active site" description="Proton acceptor" evidence="2">
    <location>
        <position position="592"/>
    </location>
</feature>
<comment type="cofactor">
    <cofactor evidence="3">
        <name>FAD</name>
        <dbReference type="ChEBI" id="CHEBI:57692"/>
    </cofactor>
</comment>
<comment type="similarity">
    <text evidence="1 4">Belongs to the GMC oxidoreductase family.</text>
</comment>
<dbReference type="EMBL" id="JARQZJ010000008">
    <property type="protein sequence ID" value="KAK9871989.1"/>
    <property type="molecule type" value="Genomic_DNA"/>
</dbReference>
<dbReference type="InterPro" id="IPR000172">
    <property type="entry name" value="GMC_OxRdtase_N"/>
</dbReference>
<dbReference type="GO" id="GO:0050660">
    <property type="term" value="F:flavin adenine dinucleotide binding"/>
    <property type="evidence" value="ECO:0007669"/>
    <property type="project" value="InterPro"/>
</dbReference>
<dbReference type="PANTHER" id="PTHR11552:SF158">
    <property type="entry name" value="GH23626P-RELATED"/>
    <property type="match status" value="1"/>
</dbReference>
<evidence type="ECO:0000313" key="9">
    <source>
        <dbReference type="Proteomes" id="UP001431783"/>
    </source>
</evidence>